<comment type="caution">
    <text evidence="1">The sequence shown here is derived from an EMBL/GenBank/DDBJ whole genome shotgun (WGS) entry which is preliminary data.</text>
</comment>
<organism evidence="1 2">
    <name type="scientific">Boeremia exigua</name>
    <dbReference type="NCBI Taxonomy" id="749465"/>
    <lineage>
        <taxon>Eukaryota</taxon>
        <taxon>Fungi</taxon>
        <taxon>Dikarya</taxon>
        <taxon>Ascomycota</taxon>
        <taxon>Pezizomycotina</taxon>
        <taxon>Dothideomycetes</taxon>
        <taxon>Pleosporomycetidae</taxon>
        <taxon>Pleosporales</taxon>
        <taxon>Pleosporineae</taxon>
        <taxon>Didymellaceae</taxon>
        <taxon>Boeremia</taxon>
    </lineage>
</organism>
<name>A0ACC2I668_9PLEO</name>
<evidence type="ECO:0000313" key="2">
    <source>
        <dbReference type="Proteomes" id="UP001153331"/>
    </source>
</evidence>
<dbReference type="EMBL" id="JAPHNI010000484">
    <property type="protein sequence ID" value="KAJ8110594.1"/>
    <property type="molecule type" value="Genomic_DNA"/>
</dbReference>
<evidence type="ECO:0000313" key="1">
    <source>
        <dbReference type="EMBL" id="KAJ8110594.1"/>
    </source>
</evidence>
<protein>
    <submittedName>
        <fullName evidence="1">Uncharacterized protein</fullName>
    </submittedName>
</protein>
<gene>
    <name evidence="1" type="ORF">OPT61_g6605</name>
</gene>
<dbReference type="Proteomes" id="UP001153331">
    <property type="component" value="Unassembled WGS sequence"/>
</dbReference>
<reference evidence="1" key="1">
    <citation type="submission" date="2022-11" db="EMBL/GenBank/DDBJ databases">
        <title>Genome Sequence of Boeremia exigua.</title>
        <authorList>
            <person name="Buettner E."/>
        </authorList>
    </citation>
    <scope>NUCLEOTIDE SEQUENCE</scope>
    <source>
        <strain evidence="1">CU02</strain>
    </source>
</reference>
<sequence length="609" mass="67509">MEHRDNYYDVTTGPDRTPSQGEWSSPPPRFEEHDHIYTAQGSPHANSPPSPYSSMPHSPLPPLSPSLHTYQHSPPHEYQQGYINSPVSTEKETPYATHVAMGSPTPDYSAPQVVPNQQAYPIGNQPLSPSSHGGSTFGSPQPRPYAFKEHVDPYDEHISRAGSVPPPVPPKDNRKCGMKKRTFWMLMGCLLFWIVALAVGLGAGLGIALSKKHESDEIKMDPFCRDHPKLCIGGSLNAEYFSTKGAFNGSGIALAGESWNPSTGTLFTIYFQHHTGDIRYMKYTSGQKWVGGGITETVASNAKNATPISAVSYAANSTQFFHVFYVGDDNMVKQVTQTNESTTTQLWTEGPLNNQNLRVYSDSPSSGLQACWKGNFYGDADYKKFPTVNGDVNDIPFDNRLGMNIWYALDNSTFQQYAWYAGSPDWKFIQKWQGFNTQAGVGCYSWGAGTTQYAMMVNKDEDVEMYWKDTDTNTSTIVQDEDHPYNVFVNASQATIPDVWPSTSLGFTTFFYAQSADRSIRGYNITYAAENTTYPMHEDFTVQTPAEPLYALGGTHMTVSAVSEKDDKGVVLYDSLYVFFQENGNDITAATRRVAGGEWTIAPLKIPDK</sequence>
<proteinExistence type="predicted"/>
<keyword evidence="2" id="KW-1185">Reference proteome</keyword>
<accession>A0ACC2I668</accession>